<dbReference type="GO" id="GO:0006260">
    <property type="term" value="P:DNA replication"/>
    <property type="evidence" value="ECO:0007669"/>
    <property type="project" value="UniProtKB-KW"/>
</dbReference>
<dbReference type="GO" id="GO:0016787">
    <property type="term" value="F:hydrolase activity"/>
    <property type="evidence" value="ECO:0007669"/>
    <property type="project" value="UniProtKB-KW"/>
</dbReference>
<dbReference type="SUPFAM" id="SSF46785">
    <property type="entry name" value="Winged helix' DNA-binding domain"/>
    <property type="match status" value="1"/>
</dbReference>
<evidence type="ECO:0000259" key="19">
    <source>
        <dbReference type="PROSITE" id="PS50967"/>
    </source>
</evidence>
<dbReference type="GO" id="GO:0005737">
    <property type="term" value="C:cytoplasm"/>
    <property type="evidence" value="ECO:0007669"/>
    <property type="project" value="TreeGrafter"/>
</dbReference>
<dbReference type="CDD" id="cd17920">
    <property type="entry name" value="DEXHc_RecQ"/>
    <property type="match status" value="1"/>
</dbReference>
<comment type="catalytic activity">
    <reaction evidence="17">
        <text>ATP + H2O = ADP + phosphate + H(+)</text>
        <dbReference type="Rhea" id="RHEA:13065"/>
        <dbReference type="ChEBI" id="CHEBI:15377"/>
        <dbReference type="ChEBI" id="CHEBI:15378"/>
        <dbReference type="ChEBI" id="CHEBI:30616"/>
        <dbReference type="ChEBI" id="CHEBI:43474"/>
        <dbReference type="ChEBI" id="CHEBI:456216"/>
    </reaction>
</comment>
<dbReference type="PROSITE" id="PS50967">
    <property type="entry name" value="HRDC"/>
    <property type="match status" value="1"/>
</dbReference>
<gene>
    <name evidence="22" type="ORF">K490DRAFT_1216</name>
</gene>
<comment type="cofactor">
    <cofactor evidence="1">
        <name>Zn(2+)</name>
        <dbReference type="ChEBI" id="CHEBI:29105"/>
    </cofactor>
</comment>
<feature type="domain" description="HRDC" evidence="19">
    <location>
        <begin position="654"/>
        <end position="737"/>
    </location>
</feature>
<evidence type="ECO:0000256" key="7">
    <source>
        <dbReference type="ARBA" id="ARBA00022763"/>
    </source>
</evidence>
<organism evidence="22 23">
    <name type="scientific">Saccharata proteae CBS 121410</name>
    <dbReference type="NCBI Taxonomy" id="1314787"/>
    <lineage>
        <taxon>Eukaryota</taxon>
        <taxon>Fungi</taxon>
        <taxon>Dikarya</taxon>
        <taxon>Ascomycota</taxon>
        <taxon>Pezizomycotina</taxon>
        <taxon>Dothideomycetes</taxon>
        <taxon>Dothideomycetes incertae sedis</taxon>
        <taxon>Botryosphaeriales</taxon>
        <taxon>Saccharataceae</taxon>
        <taxon>Saccharata</taxon>
    </lineage>
</organism>
<accession>A0A9P4LUW4</accession>
<dbReference type="InterPro" id="IPR010997">
    <property type="entry name" value="HRDC-like_sf"/>
</dbReference>
<keyword evidence="15 17" id="KW-0539">Nucleus</keyword>
<dbReference type="GO" id="GO:0005634">
    <property type="term" value="C:nucleus"/>
    <property type="evidence" value="ECO:0007669"/>
    <property type="project" value="UniProtKB-SubCell"/>
</dbReference>
<dbReference type="AlphaFoldDB" id="A0A9P4LUW4"/>
<evidence type="ECO:0000256" key="17">
    <source>
        <dbReference type="RuleBase" id="RU364117"/>
    </source>
</evidence>
<dbReference type="InterPro" id="IPR004589">
    <property type="entry name" value="DNA_helicase_ATP-dep_RecQ"/>
</dbReference>
<feature type="domain" description="Helicase ATP-binding" evidence="20">
    <location>
        <begin position="29"/>
        <end position="210"/>
    </location>
</feature>
<keyword evidence="12" id="KW-0238">DNA-binding</keyword>
<evidence type="ECO:0000256" key="13">
    <source>
        <dbReference type="ARBA" id="ARBA00023204"/>
    </source>
</evidence>
<dbReference type="CDD" id="cd18794">
    <property type="entry name" value="SF2_C_RecQ"/>
    <property type="match status" value="1"/>
</dbReference>
<evidence type="ECO:0000256" key="14">
    <source>
        <dbReference type="ARBA" id="ARBA00023235"/>
    </source>
</evidence>
<feature type="region of interest" description="Disordered" evidence="18">
    <location>
        <begin position="739"/>
        <end position="766"/>
    </location>
</feature>
<dbReference type="SUPFAM" id="SSF47819">
    <property type="entry name" value="HRDC-like"/>
    <property type="match status" value="1"/>
</dbReference>
<keyword evidence="23" id="KW-1185">Reference proteome</keyword>
<dbReference type="FunFam" id="3.40.50.300:FF:000340">
    <property type="entry name" value="Bloom syndrome, RecQ helicase"/>
    <property type="match status" value="1"/>
</dbReference>
<keyword evidence="11 17" id="KW-0067">ATP-binding</keyword>
<dbReference type="FunFam" id="3.40.50.300:FF:000537">
    <property type="entry name" value="Bloom syndrome RecQ-like helicase"/>
    <property type="match status" value="1"/>
</dbReference>
<dbReference type="InterPro" id="IPR002121">
    <property type="entry name" value="HRDC_dom"/>
</dbReference>
<dbReference type="InterPro" id="IPR032284">
    <property type="entry name" value="RecQ_Zn-bd"/>
</dbReference>
<dbReference type="Gene3D" id="1.10.10.10">
    <property type="entry name" value="Winged helix-like DNA-binding domain superfamily/Winged helix DNA-binding domain"/>
    <property type="match status" value="1"/>
</dbReference>
<keyword evidence="7" id="KW-0227">DNA damage</keyword>
<dbReference type="InterPro" id="IPR001650">
    <property type="entry name" value="Helicase_C-like"/>
</dbReference>
<dbReference type="SMART" id="SM00956">
    <property type="entry name" value="RQC"/>
    <property type="match status" value="1"/>
</dbReference>
<keyword evidence="8 17" id="KW-0378">Hydrolase</keyword>
<keyword evidence="10" id="KW-0862">Zinc</keyword>
<proteinExistence type="inferred from homology"/>
<dbReference type="Gene3D" id="1.10.150.80">
    <property type="entry name" value="HRDC domain"/>
    <property type="match status" value="1"/>
</dbReference>
<dbReference type="InterPro" id="IPR002464">
    <property type="entry name" value="DNA/RNA_helicase_DEAH_CS"/>
</dbReference>
<evidence type="ECO:0000256" key="1">
    <source>
        <dbReference type="ARBA" id="ARBA00001947"/>
    </source>
</evidence>
<dbReference type="Pfam" id="PF09382">
    <property type="entry name" value="RQC"/>
    <property type="match status" value="1"/>
</dbReference>
<evidence type="ECO:0000313" key="23">
    <source>
        <dbReference type="Proteomes" id="UP000799776"/>
    </source>
</evidence>
<dbReference type="OrthoDB" id="10261556at2759"/>
<dbReference type="Gene3D" id="3.40.50.300">
    <property type="entry name" value="P-loop containing nucleotide triphosphate hydrolases"/>
    <property type="match status" value="2"/>
</dbReference>
<dbReference type="SMART" id="SM00490">
    <property type="entry name" value="HELICc"/>
    <property type="match status" value="1"/>
</dbReference>
<dbReference type="Pfam" id="PF16124">
    <property type="entry name" value="RecQ_Zn_bind"/>
    <property type="match status" value="1"/>
</dbReference>
<keyword evidence="14" id="KW-0413">Isomerase</keyword>
<evidence type="ECO:0000313" key="22">
    <source>
        <dbReference type="EMBL" id="KAF2084584.1"/>
    </source>
</evidence>
<sequence>QYPWSRDVKAALKDLFGLKGFRPHQAEAINATLAGKDCFVLMPTGGGKSLCYQLPSVIKSGKTRGVTIVISPLLSLMEDQVAHLRKLNIQAFYINGEIGADQRRQILNGLKDPKVEKFIQLLYVTPEMLSKNQIMINAFTDLHRRQRLSRIVIDEAHCVSQWGHDFRPDYKAIGQVRELFPGVPVMALTATATENVKVDVMHNLGIDDCEVFVQSFNRPNLHYEIRQKKKEPEVLDSIANTIKSSYNKQSGIVYCLSRKKCETLAKQLREGYGIRAHHYHAGMEPAEKSKVQKQWQSGVYHVIVATIAFGMGIDKPDVRFVIHHSIPKSLEGYYQETGRAGRDGKRSGCFLYYGYGDSMTLKNMITKDKEQTSSPEQQQRQLEMLRNVIMFCENKSDCRRVQVLAYFNEPFRAVDCNAACDNCNSTLTFENCDFTDYAKQAIKLVQQVEGYKVTQHQLIDIFRGKVSRKVKESGYDDLAEFGAGADMELCDVERLFHRLLSEDALAENNVATGRGFVTQYIKMGKHWQDIYNGRKRVVLNVQVSPGKSRKATKRQRTGVVAAARDEYPLSTNVSSPVQAASRRRKVKEPAVLSHDDGEYHNNGYRHNGFIVGDHESDEDSDGFEPVRTGTPRKRSTRAELGPPITIDQKMESLNDTHRDVVDQFVREGGLICGDIRTKYSLRERPFSDTILREMAIRFPRNEAEMRRIPGIRPEMVQEYGKKFFHLIETSREFYESMMSTEDSQRVPIDPNREVVEISDDDDDDDD</sequence>
<dbReference type="GO" id="GO:0009378">
    <property type="term" value="F:four-way junction helicase activity"/>
    <property type="evidence" value="ECO:0007669"/>
    <property type="project" value="TreeGrafter"/>
</dbReference>
<reference evidence="22" key="1">
    <citation type="journal article" date="2020" name="Stud. Mycol.">
        <title>101 Dothideomycetes genomes: a test case for predicting lifestyles and emergence of pathogens.</title>
        <authorList>
            <person name="Haridas S."/>
            <person name="Albert R."/>
            <person name="Binder M."/>
            <person name="Bloem J."/>
            <person name="Labutti K."/>
            <person name="Salamov A."/>
            <person name="Andreopoulos B."/>
            <person name="Baker S."/>
            <person name="Barry K."/>
            <person name="Bills G."/>
            <person name="Bluhm B."/>
            <person name="Cannon C."/>
            <person name="Castanera R."/>
            <person name="Culley D."/>
            <person name="Daum C."/>
            <person name="Ezra D."/>
            <person name="Gonzalez J."/>
            <person name="Henrissat B."/>
            <person name="Kuo A."/>
            <person name="Liang C."/>
            <person name="Lipzen A."/>
            <person name="Lutzoni F."/>
            <person name="Magnuson J."/>
            <person name="Mondo S."/>
            <person name="Nolan M."/>
            <person name="Ohm R."/>
            <person name="Pangilinan J."/>
            <person name="Park H.-J."/>
            <person name="Ramirez L."/>
            <person name="Alfaro M."/>
            <person name="Sun H."/>
            <person name="Tritt A."/>
            <person name="Yoshinaga Y."/>
            <person name="Zwiers L.-H."/>
            <person name="Turgeon B."/>
            <person name="Goodwin S."/>
            <person name="Spatafora J."/>
            <person name="Crous P."/>
            <person name="Grigoriev I."/>
        </authorList>
    </citation>
    <scope>NUCLEOTIDE SEQUENCE</scope>
    <source>
        <strain evidence="22">CBS 121410</strain>
    </source>
</reference>
<dbReference type="PANTHER" id="PTHR13710">
    <property type="entry name" value="DNA HELICASE RECQ FAMILY MEMBER"/>
    <property type="match status" value="1"/>
</dbReference>
<evidence type="ECO:0000256" key="12">
    <source>
        <dbReference type="ARBA" id="ARBA00023125"/>
    </source>
</evidence>
<dbReference type="PROSITE" id="PS51194">
    <property type="entry name" value="HELICASE_CTER"/>
    <property type="match status" value="1"/>
</dbReference>
<dbReference type="GO" id="GO:0003677">
    <property type="term" value="F:DNA binding"/>
    <property type="evidence" value="ECO:0007669"/>
    <property type="project" value="UniProtKB-KW"/>
</dbReference>
<evidence type="ECO:0000256" key="4">
    <source>
        <dbReference type="ARBA" id="ARBA00022705"/>
    </source>
</evidence>
<dbReference type="Pfam" id="PF00271">
    <property type="entry name" value="Helicase_C"/>
    <property type="match status" value="1"/>
</dbReference>
<dbReference type="GO" id="GO:0005694">
    <property type="term" value="C:chromosome"/>
    <property type="evidence" value="ECO:0007669"/>
    <property type="project" value="TreeGrafter"/>
</dbReference>
<dbReference type="GO" id="GO:0000724">
    <property type="term" value="P:double-strand break repair via homologous recombination"/>
    <property type="evidence" value="ECO:0007669"/>
    <property type="project" value="TreeGrafter"/>
</dbReference>
<name>A0A9P4LUW4_9PEZI</name>
<evidence type="ECO:0000256" key="6">
    <source>
        <dbReference type="ARBA" id="ARBA00022741"/>
    </source>
</evidence>
<keyword evidence="5" id="KW-0479">Metal-binding</keyword>
<dbReference type="SUPFAM" id="SSF52540">
    <property type="entry name" value="P-loop containing nucleoside triphosphate hydrolases"/>
    <property type="match status" value="1"/>
</dbReference>
<keyword evidence="13" id="KW-0234">DNA repair</keyword>
<comment type="caution">
    <text evidence="22">The sequence shown here is derived from an EMBL/GenBank/DDBJ whole genome shotgun (WGS) entry which is preliminary data.</text>
</comment>
<dbReference type="PROSITE" id="PS51192">
    <property type="entry name" value="HELICASE_ATP_BIND_1"/>
    <property type="match status" value="1"/>
</dbReference>
<comment type="subcellular location">
    <subcellularLocation>
        <location evidence="2 17">Nucleus</location>
    </subcellularLocation>
</comment>
<evidence type="ECO:0000256" key="16">
    <source>
        <dbReference type="ARBA" id="ARBA00034617"/>
    </source>
</evidence>
<evidence type="ECO:0000256" key="5">
    <source>
        <dbReference type="ARBA" id="ARBA00022723"/>
    </source>
</evidence>
<feature type="domain" description="Helicase C-terminal" evidence="21">
    <location>
        <begin position="241"/>
        <end position="383"/>
    </location>
</feature>
<dbReference type="Pfam" id="PF00270">
    <property type="entry name" value="DEAD"/>
    <property type="match status" value="1"/>
</dbReference>
<comment type="catalytic activity">
    <reaction evidence="16 17">
        <text>Couples ATP hydrolysis with the unwinding of duplex DNA by translocating in the 3'-5' direction.</text>
        <dbReference type="EC" id="5.6.2.4"/>
    </reaction>
</comment>
<evidence type="ECO:0000259" key="21">
    <source>
        <dbReference type="PROSITE" id="PS51194"/>
    </source>
</evidence>
<feature type="region of interest" description="Disordered" evidence="18">
    <location>
        <begin position="615"/>
        <end position="638"/>
    </location>
</feature>
<dbReference type="InterPro" id="IPR011545">
    <property type="entry name" value="DEAD/DEAH_box_helicase_dom"/>
</dbReference>
<keyword evidence="6 17" id="KW-0547">Nucleotide-binding</keyword>
<dbReference type="GO" id="GO:0046872">
    <property type="term" value="F:metal ion binding"/>
    <property type="evidence" value="ECO:0007669"/>
    <property type="project" value="UniProtKB-KW"/>
</dbReference>
<evidence type="ECO:0000256" key="9">
    <source>
        <dbReference type="ARBA" id="ARBA00022806"/>
    </source>
</evidence>
<dbReference type="InterPro" id="IPR044876">
    <property type="entry name" value="HRDC_dom_sf"/>
</dbReference>
<dbReference type="PANTHER" id="PTHR13710:SF153">
    <property type="entry name" value="RECQ-LIKE DNA HELICASE BLM"/>
    <property type="match status" value="1"/>
</dbReference>
<dbReference type="InterPro" id="IPR027417">
    <property type="entry name" value="P-loop_NTPase"/>
</dbReference>
<evidence type="ECO:0000256" key="18">
    <source>
        <dbReference type="SAM" id="MobiDB-lite"/>
    </source>
</evidence>
<evidence type="ECO:0000256" key="2">
    <source>
        <dbReference type="ARBA" id="ARBA00004123"/>
    </source>
</evidence>
<dbReference type="Proteomes" id="UP000799776">
    <property type="component" value="Unassembled WGS sequence"/>
</dbReference>
<keyword evidence="4" id="KW-0235">DNA replication</keyword>
<feature type="non-terminal residue" evidence="22">
    <location>
        <position position="766"/>
    </location>
</feature>
<evidence type="ECO:0000256" key="11">
    <source>
        <dbReference type="ARBA" id="ARBA00022840"/>
    </source>
</evidence>
<evidence type="ECO:0000256" key="15">
    <source>
        <dbReference type="ARBA" id="ARBA00023242"/>
    </source>
</evidence>
<dbReference type="Pfam" id="PF00570">
    <property type="entry name" value="HRDC"/>
    <property type="match status" value="1"/>
</dbReference>
<feature type="non-terminal residue" evidence="22">
    <location>
        <position position="1"/>
    </location>
</feature>
<dbReference type="GO" id="GO:0043138">
    <property type="term" value="F:3'-5' DNA helicase activity"/>
    <property type="evidence" value="ECO:0007669"/>
    <property type="project" value="UniProtKB-EC"/>
</dbReference>
<dbReference type="NCBIfam" id="TIGR00614">
    <property type="entry name" value="recQ_fam"/>
    <property type="match status" value="1"/>
</dbReference>
<dbReference type="InterPro" id="IPR018982">
    <property type="entry name" value="RQC_domain"/>
</dbReference>
<dbReference type="GO" id="GO:0005524">
    <property type="term" value="F:ATP binding"/>
    <property type="evidence" value="ECO:0007669"/>
    <property type="project" value="UniProtKB-KW"/>
</dbReference>
<evidence type="ECO:0000256" key="10">
    <source>
        <dbReference type="ARBA" id="ARBA00022833"/>
    </source>
</evidence>
<dbReference type="InterPro" id="IPR014001">
    <property type="entry name" value="Helicase_ATP-bd"/>
</dbReference>
<evidence type="ECO:0000256" key="8">
    <source>
        <dbReference type="ARBA" id="ARBA00022801"/>
    </source>
</evidence>
<dbReference type="SMART" id="SM00487">
    <property type="entry name" value="DEXDc"/>
    <property type="match status" value="1"/>
</dbReference>
<dbReference type="EC" id="5.6.2.4" evidence="17"/>
<evidence type="ECO:0000259" key="20">
    <source>
        <dbReference type="PROSITE" id="PS51192"/>
    </source>
</evidence>
<evidence type="ECO:0000256" key="3">
    <source>
        <dbReference type="ARBA" id="ARBA00005446"/>
    </source>
</evidence>
<dbReference type="InterPro" id="IPR036388">
    <property type="entry name" value="WH-like_DNA-bd_sf"/>
</dbReference>
<protein>
    <recommendedName>
        <fullName evidence="17">ATP-dependent DNA helicase</fullName>
        <ecNumber evidence="17">5.6.2.4</ecNumber>
    </recommendedName>
</protein>
<dbReference type="EMBL" id="ML978740">
    <property type="protein sequence ID" value="KAF2084584.1"/>
    <property type="molecule type" value="Genomic_DNA"/>
</dbReference>
<dbReference type="InterPro" id="IPR036390">
    <property type="entry name" value="WH_DNA-bd_sf"/>
</dbReference>
<dbReference type="PROSITE" id="PS00690">
    <property type="entry name" value="DEAH_ATP_HELICASE"/>
    <property type="match status" value="1"/>
</dbReference>
<keyword evidence="9 17" id="KW-0347">Helicase</keyword>
<comment type="similarity">
    <text evidence="3 17">Belongs to the helicase family. RecQ subfamily.</text>
</comment>
<feature type="compositionally biased region" description="Acidic residues" evidence="18">
    <location>
        <begin position="756"/>
        <end position="766"/>
    </location>
</feature>